<dbReference type="Pfam" id="PF08495">
    <property type="entry name" value="FIST"/>
    <property type="match status" value="1"/>
</dbReference>
<evidence type="ECO:0000259" key="4">
    <source>
        <dbReference type="PROSITE" id="PS50111"/>
    </source>
</evidence>
<reference evidence="6 7" key="1">
    <citation type="submission" date="2017-09" db="EMBL/GenBank/DDBJ databases">
        <title>Arcobacter canalis sp. nov., a new species isolated from a water canal contaminated with urban sewage.</title>
        <authorList>
            <person name="Perez-Cataluna A."/>
            <person name="Salas-Masso N."/>
            <person name="Figueras M.J."/>
        </authorList>
    </citation>
    <scope>NUCLEOTIDE SEQUENCE [LARGE SCALE GENOMIC DNA]</scope>
    <source>
        <strain evidence="6 7">F98-3</strain>
    </source>
</reference>
<name>A0A2G1DG12_9BACT</name>
<keyword evidence="7" id="KW-1185">Reference proteome</keyword>
<evidence type="ECO:0000256" key="1">
    <source>
        <dbReference type="ARBA" id="ARBA00023224"/>
    </source>
</evidence>
<keyword evidence="1 3" id="KW-0807">Transducer</keyword>
<dbReference type="GO" id="GO:0016020">
    <property type="term" value="C:membrane"/>
    <property type="evidence" value="ECO:0007669"/>
    <property type="project" value="InterPro"/>
</dbReference>
<dbReference type="PRINTS" id="PR00260">
    <property type="entry name" value="CHEMTRNSDUCR"/>
</dbReference>
<feature type="domain" description="Methyl-accepting transducer" evidence="4">
    <location>
        <begin position="474"/>
        <end position="656"/>
    </location>
</feature>
<dbReference type="InterPro" id="IPR004089">
    <property type="entry name" value="MCPsignal_dom"/>
</dbReference>
<evidence type="ECO:0000313" key="7">
    <source>
        <dbReference type="Proteomes" id="UP000221222"/>
    </source>
</evidence>
<dbReference type="EMBL" id="NXFY01000017">
    <property type="protein sequence ID" value="PHO17423.1"/>
    <property type="molecule type" value="Genomic_DNA"/>
</dbReference>
<sequence>MENLVQNYIKVINTNEASLNDEIINSLNFEDSVSKLVLGFVSPHIDFNTISTKLKSKLDPSTKLILTTTAGELCTFNFDKKRDKLYNDASSTWDDIVLQSFSNEIIDEISISTIELFSKNITEQTISHNERISKITNEIKNMNIPFKISHENTFALTFIDGLSNSESFFTESVYKSGKLPCLLIGGSAGGKLDFQNTYIFNNEKIVRHKAVIILVKLKPQIKFGVFKSQSCEDTKMSFLVAQSNLLNRTVNSVLSTKTNEIVNIIDALCRSFSCQKEHLPELLKEYTFAIKINEENYIRSISNVDIENKQISFFCDVAFGDVLHLVKTKEFTQITQNDYKKFASSKKHEPLGAIFNDCILRRLLNQDRLNSLKTFNDIPLAGCSTFGELLGLNINQTLTALFFYKVDEKEDFYDEYISNFVDKYASYVVYYKQREINQYQLLSRVRTTLLNNLKDAFPLILDMVNIINSVYKNTKEGNEIIQNLIKRFESFSKDIMNNVEANDKLVEDMKDLTKNADDIKKVMSSISEIAIQTNLLALNAAIEASRAGQYGNGFKVVADEVKKLAKKTQTSLIQSNKSVDVANIGINKISKTIDVTSEKLQVVSSDVVNINESFSTIHDNSNETNTIIAEKMDQFERLVDSINTIEQIQKNLEKLEENV</sequence>
<dbReference type="Pfam" id="PF10442">
    <property type="entry name" value="FIST_C"/>
    <property type="match status" value="1"/>
</dbReference>
<evidence type="ECO:0000256" key="3">
    <source>
        <dbReference type="PROSITE-ProRule" id="PRU00284"/>
    </source>
</evidence>
<dbReference type="Proteomes" id="UP000262712">
    <property type="component" value="Chromosome"/>
</dbReference>
<dbReference type="PANTHER" id="PTHR32089">
    <property type="entry name" value="METHYL-ACCEPTING CHEMOTAXIS PROTEIN MCPB"/>
    <property type="match status" value="1"/>
</dbReference>
<dbReference type="GO" id="GO:0007165">
    <property type="term" value="P:signal transduction"/>
    <property type="evidence" value="ECO:0007669"/>
    <property type="project" value="UniProtKB-KW"/>
</dbReference>
<dbReference type="SMART" id="SM01204">
    <property type="entry name" value="FIST_C"/>
    <property type="match status" value="1"/>
</dbReference>
<dbReference type="InterPro" id="IPR013702">
    <property type="entry name" value="FIST_domain_N"/>
</dbReference>
<dbReference type="GO" id="GO:0006935">
    <property type="term" value="P:chemotaxis"/>
    <property type="evidence" value="ECO:0007669"/>
    <property type="project" value="InterPro"/>
</dbReference>
<evidence type="ECO:0000313" key="6">
    <source>
        <dbReference type="EMBL" id="PHO17423.1"/>
    </source>
</evidence>
<dbReference type="PROSITE" id="PS50111">
    <property type="entry name" value="CHEMOTAXIS_TRANSDUC_2"/>
    <property type="match status" value="1"/>
</dbReference>
<dbReference type="InterPro" id="IPR004090">
    <property type="entry name" value="Chemotax_Me-accpt_rcpt"/>
</dbReference>
<protein>
    <submittedName>
        <fullName evidence="6">Chemotaxis protein</fullName>
    </submittedName>
    <submittedName>
        <fullName evidence="5">FIST sensor-containing MCP-domain signal transduction protein</fullName>
    </submittedName>
</protein>
<dbReference type="RefSeq" id="WP_099343028.1">
    <property type="nucleotide sequence ID" value="NZ_CP032098.1"/>
</dbReference>
<dbReference type="InterPro" id="IPR019494">
    <property type="entry name" value="FIST_C"/>
</dbReference>
<gene>
    <name evidence="5" type="ORF">AMOL_0092</name>
    <name evidence="6" type="ORF">CPU12_10270</name>
</gene>
<dbReference type="KEGG" id="amol:AMOL_0092"/>
<dbReference type="Gene3D" id="1.10.287.950">
    <property type="entry name" value="Methyl-accepting chemotaxis protein"/>
    <property type="match status" value="1"/>
</dbReference>
<dbReference type="SMART" id="SM00283">
    <property type="entry name" value="MA"/>
    <property type="match status" value="1"/>
</dbReference>
<evidence type="ECO:0000313" key="8">
    <source>
        <dbReference type="Proteomes" id="UP000262712"/>
    </source>
</evidence>
<proteinExistence type="inferred from homology"/>
<dbReference type="PANTHER" id="PTHR32089:SF114">
    <property type="entry name" value="METHYL-ACCEPTING CHEMOTAXIS PROTEIN MCPB"/>
    <property type="match status" value="1"/>
</dbReference>
<dbReference type="EMBL" id="CP032098">
    <property type="protein sequence ID" value="AXX91132.1"/>
    <property type="molecule type" value="Genomic_DNA"/>
</dbReference>
<dbReference type="Pfam" id="PF00015">
    <property type="entry name" value="MCPsignal"/>
    <property type="match status" value="1"/>
</dbReference>
<dbReference type="SUPFAM" id="SSF58104">
    <property type="entry name" value="Methyl-accepting chemotaxis protein (MCP) signaling domain"/>
    <property type="match status" value="1"/>
</dbReference>
<comment type="similarity">
    <text evidence="2">Belongs to the methyl-accepting chemotaxis (MCP) protein family.</text>
</comment>
<reference evidence="5 8" key="2">
    <citation type="submission" date="2018-08" db="EMBL/GenBank/DDBJ databases">
        <title>Complete genome of the Arcobacter molluscorum type strain LMG 25693.</title>
        <authorList>
            <person name="Miller W.G."/>
            <person name="Yee E."/>
            <person name="Bono J.L."/>
        </authorList>
    </citation>
    <scope>NUCLEOTIDE SEQUENCE [LARGE SCALE GENOMIC DNA]</scope>
    <source>
        <strain evidence="5 8">CECT 7696</strain>
    </source>
</reference>
<dbReference type="GO" id="GO:0004888">
    <property type="term" value="F:transmembrane signaling receptor activity"/>
    <property type="evidence" value="ECO:0007669"/>
    <property type="project" value="InterPro"/>
</dbReference>
<dbReference type="AlphaFoldDB" id="A0A2G1DG12"/>
<dbReference type="Proteomes" id="UP000221222">
    <property type="component" value="Unassembled WGS sequence"/>
</dbReference>
<organism evidence="6 7">
    <name type="scientific">Malaciobacter molluscorum LMG 25693</name>
    <dbReference type="NCBI Taxonomy" id="870501"/>
    <lineage>
        <taxon>Bacteria</taxon>
        <taxon>Pseudomonadati</taxon>
        <taxon>Campylobacterota</taxon>
        <taxon>Epsilonproteobacteria</taxon>
        <taxon>Campylobacterales</taxon>
        <taxon>Arcobacteraceae</taxon>
        <taxon>Malaciobacter</taxon>
    </lineage>
</organism>
<accession>A0A2G1DG12</accession>
<dbReference type="SMART" id="SM00897">
    <property type="entry name" value="FIST"/>
    <property type="match status" value="1"/>
</dbReference>
<evidence type="ECO:0000256" key="2">
    <source>
        <dbReference type="ARBA" id="ARBA00029447"/>
    </source>
</evidence>
<evidence type="ECO:0000313" key="5">
    <source>
        <dbReference type="EMBL" id="AXX91132.1"/>
    </source>
</evidence>